<name>A0A5B9DJT6_9HYPH</name>
<dbReference type="EMBL" id="CP041690">
    <property type="protein sequence ID" value="QEE19296.1"/>
    <property type="molecule type" value="Genomic_DNA"/>
</dbReference>
<sequence>MPKFSANLSFLYPDLPFVERFAAAAADGFGAVEYVSPYEESKERIATLLAQHNLKQALFNFPAGKWDAGERGIACHPARVGEFRAGVTMALDYAQALGCTQLNCLAGIAPHDVDHLRLEKTLLDNLAYASERCTAAGIKLLLEPINLRDMPGYFVSTTNHFERLLALAGLSNLHLQYDFYHMQVMQGDLMHTFGRLKDHIAHVQIADAPGRHEPGTGEINYRYVLSELDRLGYEGYVGCEYRPSGNKGAAIEWMAGLRPDRR</sequence>
<dbReference type="KEGG" id="yti:FNA67_03525"/>
<dbReference type="GO" id="GO:0046487">
    <property type="term" value="P:glyoxylate metabolic process"/>
    <property type="evidence" value="ECO:0007669"/>
    <property type="project" value="TreeGrafter"/>
</dbReference>
<dbReference type="InterPro" id="IPR036237">
    <property type="entry name" value="Xyl_isomerase-like_sf"/>
</dbReference>
<dbReference type="Proteomes" id="UP000321062">
    <property type="component" value="Chromosome"/>
</dbReference>
<dbReference type="RefSeq" id="WP_147655094.1">
    <property type="nucleotide sequence ID" value="NZ_BMFM01000001.1"/>
</dbReference>
<dbReference type="OrthoDB" id="9786584at2"/>
<dbReference type="PANTHER" id="PTHR43489">
    <property type="entry name" value="ISOMERASE"/>
    <property type="match status" value="1"/>
</dbReference>
<dbReference type="AlphaFoldDB" id="A0A5B9DJT6"/>
<evidence type="ECO:0000313" key="3">
    <source>
        <dbReference type="EMBL" id="QEE19296.1"/>
    </source>
</evidence>
<comment type="similarity">
    <text evidence="2">Belongs to the hyi family.</text>
</comment>
<accession>A0A5B9DJT6</accession>
<dbReference type="SUPFAM" id="SSF51658">
    <property type="entry name" value="Xylose isomerase-like"/>
    <property type="match status" value="1"/>
</dbReference>
<dbReference type="InterPro" id="IPR050417">
    <property type="entry name" value="Sugar_Epim/Isomerase"/>
</dbReference>
<evidence type="ECO:0000256" key="2">
    <source>
        <dbReference type="PIRNR" id="PIRNR006241"/>
    </source>
</evidence>
<dbReference type="FunFam" id="3.20.20.150:FF:000007">
    <property type="entry name" value="Hydroxypyruvate isomerase"/>
    <property type="match status" value="1"/>
</dbReference>
<proteinExistence type="inferred from homology"/>
<reference evidence="3 4" key="1">
    <citation type="journal article" date="2015" name="Int. J. Syst. Evol. Microbiol.">
        <title>Youhaiella tibetensis gen. nov., sp. nov., isolated from subsurface sediment.</title>
        <authorList>
            <person name="Wang Y.X."/>
            <person name="Huang F.Q."/>
            <person name="Nogi Y."/>
            <person name="Pang S.J."/>
            <person name="Wang P.K."/>
            <person name="Lv J."/>
        </authorList>
    </citation>
    <scope>NUCLEOTIDE SEQUENCE [LARGE SCALE GENOMIC DNA]</scope>
    <source>
        <strain evidence="4">fig4</strain>
    </source>
</reference>
<keyword evidence="1 2" id="KW-0413">Isomerase</keyword>
<dbReference type="Gene3D" id="3.20.20.150">
    <property type="entry name" value="Divalent-metal-dependent TIM barrel enzymes"/>
    <property type="match status" value="1"/>
</dbReference>
<evidence type="ECO:0000256" key="1">
    <source>
        <dbReference type="ARBA" id="ARBA00023235"/>
    </source>
</evidence>
<dbReference type="GO" id="GO:0008903">
    <property type="term" value="F:hydroxypyruvate isomerase activity"/>
    <property type="evidence" value="ECO:0007669"/>
    <property type="project" value="TreeGrafter"/>
</dbReference>
<evidence type="ECO:0000313" key="4">
    <source>
        <dbReference type="Proteomes" id="UP000321062"/>
    </source>
</evidence>
<dbReference type="InterPro" id="IPR026040">
    <property type="entry name" value="HyI-like"/>
</dbReference>
<keyword evidence="4" id="KW-1185">Reference proteome</keyword>
<organism evidence="3 4">
    <name type="scientific">Paradevosia tibetensis</name>
    <dbReference type="NCBI Taxonomy" id="1447062"/>
    <lineage>
        <taxon>Bacteria</taxon>
        <taxon>Pseudomonadati</taxon>
        <taxon>Pseudomonadota</taxon>
        <taxon>Alphaproteobacteria</taxon>
        <taxon>Hyphomicrobiales</taxon>
        <taxon>Devosiaceae</taxon>
        <taxon>Paradevosia</taxon>
    </lineage>
</organism>
<dbReference type="InterPro" id="IPR053398">
    <property type="entry name" value="HPT_OtnI_isomerases"/>
</dbReference>
<gene>
    <name evidence="3" type="ORF">FNA67_03525</name>
</gene>
<dbReference type="PIRSF" id="PIRSF006241">
    <property type="entry name" value="HyI"/>
    <property type="match status" value="1"/>
</dbReference>
<dbReference type="PANTHER" id="PTHR43489:SF13">
    <property type="entry name" value="HYDROXYPYRUVATE ISOMERASE"/>
    <property type="match status" value="1"/>
</dbReference>
<dbReference type="InterPro" id="IPR013022">
    <property type="entry name" value="Xyl_isomerase-like_TIM-brl"/>
</dbReference>
<protein>
    <submittedName>
        <fullName evidence="3">TIM barrel protein</fullName>
    </submittedName>
</protein>
<dbReference type="Pfam" id="PF01261">
    <property type="entry name" value="AP_endonuc_2"/>
    <property type="match status" value="1"/>
</dbReference>
<dbReference type="NCBIfam" id="NF043033">
    <property type="entry name" value="OxoTetrIsom"/>
    <property type="match status" value="1"/>
</dbReference>